<evidence type="ECO:0000256" key="10">
    <source>
        <dbReference type="ARBA" id="ARBA00023134"/>
    </source>
</evidence>
<evidence type="ECO:0000256" key="6">
    <source>
        <dbReference type="ARBA" id="ARBA00022676"/>
    </source>
</evidence>
<dbReference type="GO" id="GO:0044206">
    <property type="term" value="P:UMP salvage"/>
    <property type="evidence" value="ECO:0007669"/>
    <property type="project" value="UniProtKB-UniPathway"/>
</dbReference>
<gene>
    <name evidence="13" type="ORF">SDC9_130748</name>
</gene>
<dbReference type="InterPro" id="IPR050054">
    <property type="entry name" value="UPRTase/APRTase"/>
</dbReference>
<dbReference type="NCBIfam" id="NF001097">
    <property type="entry name" value="PRK00129.1"/>
    <property type="match status" value="1"/>
</dbReference>
<evidence type="ECO:0000256" key="2">
    <source>
        <dbReference type="ARBA" id="ARBA00005180"/>
    </source>
</evidence>
<comment type="pathway">
    <text evidence="2">Pyrimidine metabolism; UMP biosynthesis via salvage pathway; UMP from uracil: step 1/1.</text>
</comment>
<sequence length="264" mass="29845">MRSICSKRQRNTAELKGRTDYTILIRIFLLRRTSYAYIILQVTDSRHQQEKERVKMTKVHVFDHPLIQHKLSIMRDKNTGTKEFRELLDEISMLMVYEVTRDLPTQEIEVETPLTMMKSRALAGIPIGVIPILRAGLGMVNGIMNLVPNAKIGHIGLYRDPETLQPVEYYCKLPSDAEQRLLLVLDPMLATGGSASAAINFLKQRGCNHIKLVNLIAAPEGVKRIEKDHPDVDIYVAAMDERLNDHGYIIPGLGDAGDRLFGTK</sequence>
<keyword evidence="9" id="KW-0460">Magnesium</keyword>
<dbReference type="AlphaFoldDB" id="A0A645D399"/>
<keyword evidence="10" id="KW-0342">GTP-binding</keyword>
<dbReference type="InterPro" id="IPR029057">
    <property type="entry name" value="PRTase-like"/>
</dbReference>
<dbReference type="PANTHER" id="PTHR32315">
    <property type="entry name" value="ADENINE PHOSPHORIBOSYLTRANSFERASE"/>
    <property type="match status" value="1"/>
</dbReference>
<dbReference type="InterPro" id="IPR034332">
    <property type="entry name" value="Upp_B"/>
</dbReference>
<evidence type="ECO:0000256" key="5">
    <source>
        <dbReference type="ARBA" id="ARBA00022533"/>
    </source>
</evidence>
<dbReference type="HAMAP" id="MF_01218_B">
    <property type="entry name" value="Upp_B"/>
    <property type="match status" value="1"/>
</dbReference>
<evidence type="ECO:0000313" key="13">
    <source>
        <dbReference type="EMBL" id="MPM83679.1"/>
    </source>
</evidence>
<dbReference type="InterPro" id="IPR000836">
    <property type="entry name" value="PRTase_dom"/>
</dbReference>
<evidence type="ECO:0000256" key="4">
    <source>
        <dbReference type="ARBA" id="ARBA00011894"/>
    </source>
</evidence>
<dbReference type="EMBL" id="VSSQ01032422">
    <property type="protein sequence ID" value="MPM83679.1"/>
    <property type="molecule type" value="Genomic_DNA"/>
</dbReference>
<evidence type="ECO:0000256" key="11">
    <source>
        <dbReference type="ARBA" id="ARBA00031082"/>
    </source>
</evidence>
<dbReference type="GO" id="GO:0005525">
    <property type="term" value="F:GTP binding"/>
    <property type="evidence" value="ECO:0007669"/>
    <property type="project" value="UniProtKB-KW"/>
</dbReference>
<keyword evidence="8" id="KW-0547">Nucleotide-binding</keyword>
<keyword evidence="7" id="KW-0808">Transferase</keyword>
<dbReference type="GO" id="GO:0004845">
    <property type="term" value="F:uracil phosphoribosyltransferase activity"/>
    <property type="evidence" value="ECO:0007669"/>
    <property type="project" value="UniProtKB-EC"/>
</dbReference>
<dbReference type="PANTHER" id="PTHR32315:SF4">
    <property type="entry name" value="URACIL PHOSPHORIBOSYLTRANSFERASE, CHLOROPLASTIC"/>
    <property type="match status" value="1"/>
</dbReference>
<feature type="domain" description="Phosphoribosyltransferase" evidence="12">
    <location>
        <begin position="61"/>
        <end position="263"/>
    </location>
</feature>
<evidence type="ECO:0000256" key="8">
    <source>
        <dbReference type="ARBA" id="ARBA00022741"/>
    </source>
</evidence>
<dbReference type="GO" id="GO:0006223">
    <property type="term" value="P:uracil salvage"/>
    <property type="evidence" value="ECO:0007669"/>
    <property type="project" value="InterPro"/>
</dbReference>
<comment type="cofactor">
    <cofactor evidence="1">
        <name>Mg(2+)</name>
        <dbReference type="ChEBI" id="CHEBI:18420"/>
    </cofactor>
</comment>
<comment type="caution">
    <text evidence="13">The sequence shown here is derived from an EMBL/GenBank/DDBJ whole genome shotgun (WGS) entry which is preliminary data.</text>
</comment>
<keyword evidence="6" id="KW-0328">Glycosyltransferase</keyword>
<evidence type="ECO:0000259" key="12">
    <source>
        <dbReference type="Pfam" id="PF14681"/>
    </source>
</evidence>
<dbReference type="Gene3D" id="3.40.50.2020">
    <property type="match status" value="1"/>
</dbReference>
<dbReference type="SUPFAM" id="SSF53271">
    <property type="entry name" value="PRTase-like"/>
    <property type="match status" value="1"/>
</dbReference>
<dbReference type="NCBIfam" id="TIGR01091">
    <property type="entry name" value="upp"/>
    <property type="match status" value="1"/>
</dbReference>
<dbReference type="EC" id="2.4.2.9" evidence="4"/>
<dbReference type="GO" id="GO:0005737">
    <property type="term" value="C:cytoplasm"/>
    <property type="evidence" value="ECO:0007669"/>
    <property type="project" value="UniProtKB-ARBA"/>
</dbReference>
<dbReference type="InterPro" id="IPR005765">
    <property type="entry name" value="UPRT"/>
</dbReference>
<protein>
    <recommendedName>
        <fullName evidence="4">uracil phosphoribosyltransferase</fullName>
        <ecNumber evidence="4">2.4.2.9</ecNumber>
    </recommendedName>
    <alternativeName>
        <fullName evidence="11">UMP pyrophosphorylase</fullName>
    </alternativeName>
</protein>
<dbReference type="CDD" id="cd06223">
    <property type="entry name" value="PRTases_typeI"/>
    <property type="match status" value="1"/>
</dbReference>
<keyword evidence="5" id="KW-0021">Allosteric enzyme</keyword>
<dbReference type="UniPathway" id="UPA00574">
    <property type="reaction ID" value="UER00636"/>
</dbReference>
<organism evidence="13">
    <name type="scientific">bioreactor metagenome</name>
    <dbReference type="NCBI Taxonomy" id="1076179"/>
    <lineage>
        <taxon>unclassified sequences</taxon>
        <taxon>metagenomes</taxon>
        <taxon>ecological metagenomes</taxon>
    </lineage>
</organism>
<evidence type="ECO:0000256" key="9">
    <source>
        <dbReference type="ARBA" id="ARBA00022842"/>
    </source>
</evidence>
<comment type="similarity">
    <text evidence="3">Belongs to the UPRTase family.</text>
</comment>
<dbReference type="FunFam" id="3.40.50.2020:FF:000003">
    <property type="entry name" value="Uracil phosphoribosyltransferase"/>
    <property type="match status" value="1"/>
</dbReference>
<evidence type="ECO:0000256" key="1">
    <source>
        <dbReference type="ARBA" id="ARBA00001946"/>
    </source>
</evidence>
<dbReference type="Pfam" id="PF14681">
    <property type="entry name" value="UPRTase"/>
    <property type="match status" value="1"/>
</dbReference>
<accession>A0A645D399</accession>
<evidence type="ECO:0000256" key="3">
    <source>
        <dbReference type="ARBA" id="ARBA00009516"/>
    </source>
</evidence>
<name>A0A645D399_9ZZZZ</name>
<evidence type="ECO:0000256" key="7">
    <source>
        <dbReference type="ARBA" id="ARBA00022679"/>
    </source>
</evidence>
<proteinExistence type="inferred from homology"/>
<reference evidence="13" key="1">
    <citation type="submission" date="2019-08" db="EMBL/GenBank/DDBJ databases">
        <authorList>
            <person name="Kucharzyk K."/>
            <person name="Murdoch R.W."/>
            <person name="Higgins S."/>
            <person name="Loffler F."/>
        </authorList>
    </citation>
    <scope>NUCLEOTIDE SEQUENCE</scope>
</reference>